<comment type="caution">
    <text evidence="2">The sequence shown here is derived from an EMBL/GenBank/DDBJ whole genome shotgun (WGS) entry which is preliminary data.</text>
</comment>
<dbReference type="EMBL" id="MIGC01004515">
    <property type="protein sequence ID" value="PHJ17973.1"/>
    <property type="molecule type" value="Genomic_DNA"/>
</dbReference>
<organism evidence="2 3">
    <name type="scientific">Cystoisospora suis</name>
    <dbReference type="NCBI Taxonomy" id="483139"/>
    <lineage>
        <taxon>Eukaryota</taxon>
        <taxon>Sar</taxon>
        <taxon>Alveolata</taxon>
        <taxon>Apicomplexa</taxon>
        <taxon>Conoidasida</taxon>
        <taxon>Coccidia</taxon>
        <taxon>Eucoccidiorida</taxon>
        <taxon>Eimeriorina</taxon>
        <taxon>Sarcocystidae</taxon>
        <taxon>Cystoisospora</taxon>
    </lineage>
</organism>
<sequence>MIASPAALSMTTTVSRRATGPIPSSSSVVAIPGTSPKSGLNLSIRRSLAHSSVMPTSRSCVARLLPMIFSSAPVSRSIFTRTPSMVPHTLALVR</sequence>
<protein>
    <submittedName>
        <fullName evidence="2">Uncharacterized protein</fullName>
    </submittedName>
</protein>
<evidence type="ECO:0000313" key="2">
    <source>
        <dbReference type="EMBL" id="PHJ17973.1"/>
    </source>
</evidence>
<accession>A0A2C6KNK4</accession>
<dbReference type="VEuPathDB" id="ToxoDB:CSUI_008201"/>
<gene>
    <name evidence="2" type="ORF">CSUI_008201</name>
</gene>
<dbReference type="Proteomes" id="UP000221165">
    <property type="component" value="Unassembled WGS sequence"/>
</dbReference>
<dbReference type="RefSeq" id="XP_067919685.1">
    <property type="nucleotide sequence ID" value="XM_068068337.1"/>
</dbReference>
<dbReference type="AlphaFoldDB" id="A0A2C6KNK4"/>
<dbReference type="GeneID" id="94431548"/>
<evidence type="ECO:0000256" key="1">
    <source>
        <dbReference type="SAM" id="MobiDB-lite"/>
    </source>
</evidence>
<name>A0A2C6KNK4_9APIC</name>
<keyword evidence="3" id="KW-1185">Reference proteome</keyword>
<feature type="region of interest" description="Disordered" evidence="1">
    <location>
        <begin position="1"/>
        <end position="30"/>
    </location>
</feature>
<proteinExistence type="predicted"/>
<evidence type="ECO:0000313" key="3">
    <source>
        <dbReference type="Proteomes" id="UP000221165"/>
    </source>
</evidence>
<reference evidence="2 3" key="1">
    <citation type="journal article" date="2017" name="Int. J. Parasitol.">
        <title>The genome of the protozoan parasite Cystoisospora suis and a reverse vaccinology approach to identify vaccine candidates.</title>
        <authorList>
            <person name="Palmieri N."/>
            <person name="Shrestha A."/>
            <person name="Ruttkowski B."/>
            <person name="Beck T."/>
            <person name="Vogl C."/>
            <person name="Tomley F."/>
            <person name="Blake D.P."/>
            <person name="Joachim A."/>
        </authorList>
    </citation>
    <scope>NUCLEOTIDE SEQUENCE [LARGE SCALE GENOMIC DNA]</scope>
    <source>
        <strain evidence="2 3">Wien I</strain>
    </source>
</reference>